<dbReference type="PANTHER" id="PTHR11360:SF284">
    <property type="entry name" value="EG:103B4.3 PROTEIN-RELATED"/>
    <property type="match status" value="1"/>
</dbReference>
<sequence>MGSMTDTIQSGRSHRSISLHDLPQEVRQRLVSIAPTMGLAETAIEESIEATANLNRGPPQPSIENARSWQMLVAAFIFQSLYGLALFSPPIYLVTFVEYFDISNLTASWLGSIYIFCCFSIGVVATPLIQNYGCLLTAFAASVAMVIVRALSSLAPNVAMIFVFQSIIAGFAAGTAFVGANVILTKYFDRHRALATSFGLTGIGVGMIAAPVFIAALIEEYGWRGCVLLETATLAHMIPISLLFAEPKDQSKKYTIDANPVTSTHATTPDTAVVAKKSCCKIISDFSLSAFDFTMLKDKLFSLYCFSNFLTRVNSATTLCHLVNYIVSEGFTVEDGALVMSISGVSCMVARVTASLLTNRSSLNHLGVYGVVMLLNAASSVLFLYLPGFIPKCFAAVLFGFAFGFDYTFVPVILVQMMGVDFFARSLAMYNLFSLGIATITVPAVAGLMYDLTGTYDIPLLAGAIAGTVGCVLAGISAVMLSKQIKQDEVIQ</sequence>
<dbReference type="InterPro" id="IPR050327">
    <property type="entry name" value="Proton-linked_MCT"/>
</dbReference>
<evidence type="ECO:0000313" key="4">
    <source>
        <dbReference type="EMBL" id="ELU01583.1"/>
    </source>
</evidence>
<feature type="domain" description="Major facilitator superfamily (MFS) profile" evidence="3">
    <location>
        <begin position="71"/>
        <end position="486"/>
    </location>
</feature>
<reference evidence="4 6" key="2">
    <citation type="journal article" date="2013" name="Nature">
        <title>Insights into bilaterian evolution from three spiralian genomes.</title>
        <authorList>
            <person name="Simakov O."/>
            <person name="Marletaz F."/>
            <person name="Cho S.J."/>
            <person name="Edsinger-Gonzales E."/>
            <person name="Havlak P."/>
            <person name="Hellsten U."/>
            <person name="Kuo D.H."/>
            <person name="Larsson T."/>
            <person name="Lv J."/>
            <person name="Arendt D."/>
            <person name="Savage R."/>
            <person name="Osoegawa K."/>
            <person name="de Jong P."/>
            <person name="Grimwood J."/>
            <person name="Chapman J.A."/>
            <person name="Shapiro H."/>
            <person name="Aerts A."/>
            <person name="Otillar R.P."/>
            <person name="Terry A.Y."/>
            <person name="Boore J.L."/>
            <person name="Grigoriev I.V."/>
            <person name="Lindberg D.R."/>
            <person name="Seaver E.C."/>
            <person name="Weisblat D.A."/>
            <person name="Putnam N.H."/>
            <person name="Rokhsar D.S."/>
        </authorList>
    </citation>
    <scope>NUCLEOTIDE SEQUENCE</scope>
    <source>
        <strain evidence="4 6">I ESC-2004</strain>
    </source>
</reference>
<reference evidence="6" key="1">
    <citation type="submission" date="2012-12" db="EMBL/GenBank/DDBJ databases">
        <authorList>
            <person name="Hellsten U."/>
            <person name="Grimwood J."/>
            <person name="Chapman J.A."/>
            <person name="Shapiro H."/>
            <person name="Aerts A."/>
            <person name="Otillar R.P."/>
            <person name="Terry A.Y."/>
            <person name="Boore J.L."/>
            <person name="Simakov O."/>
            <person name="Marletaz F."/>
            <person name="Cho S.-J."/>
            <person name="Edsinger-Gonzales E."/>
            <person name="Havlak P."/>
            <person name="Kuo D.-H."/>
            <person name="Larsson T."/>
            <person name="Lv J."/>
            <person name="Arendt D."/>
            <person name="Savage R."/>
            <person name="Osoegawa K."/>
            <person name="de Jong P."/>
            <person name="Lindberg D.R."/>
            <person name="Seaver E.C."/>
            <person name="Weisblat D.A."/>
            <person name="Putnam N.H."/>
            <person name="Grigoriev I.V."/>
            <person name="Rokhsar D.S."/>
        </authorList>
    </citation>
    <scope>NUCLEOTIDE SEQUENCE</scope>
    <source>
        <strain evidence="6">I ESC-2004</strain>
    </source>
</reference>
<dbReference type="Pfam" id="PF07690">
    <property type="entry name" value="MFS_1"/>
    <property type="match status" value="1"/>
</dbReference>
<feature type="transmembrane region" description="Helical" evidence="2">
    <location>
        <begin position="458"/>
        <end position="481"/>
    </location>
</feature>
<keyword evidence="2" id="KW-0472">Membrane</keyword>
<dbReference type="PANTHER" id="PTHR11360">
    <property type="entry name" value="MONOCARBOXYLATE TRANSPORTER"/>
    <property type="match status" value="1"/>
</dbReference>
<dbReference type="OMA" id="THIQALY"/>
<feature type="transmembrane region" description="Helical" evidence="2">
    <location>
        <begin position="158"/>
        <end position="184"/>
    </location>
</feature>
<feature type="transmembrane region" description="Helical" evidence="2">
    <location>
        <begin position="427"/>
        <end position="446"/>
    </location>
</feature>
<dbReference type="SUPFAM" id="SSF103473">
    <property type="entry name" value="MFS general substrate transporter"/>
    <property type="match status" value="1"/>
</dbReference>
<dbReference type="Gene3D" id="1.20.1250.20">
    <property type="entry name" value="MFS general substrate transporter like domains"/>
    <property type="match status" value="1"/>
</dbReference>
<protein>
    <recommendedName>
        <fullName evidence="3">Major facilitator superfamily (MFS) profile domain-containing protein</fullName>
    </recommendedName>
</protein>
<evidence type="ECO:0000313" key="6">
    <source>
        <dbReference type="Proteomes" id="UP000014760"/>
    </source>
</evidence>
<keyword evidence="2" id="KW-0812">Transmembrane</keyword>
<proteinExistence type="predicted"/>
<feature type="transmembrane region" description="Helical" evidence="2">
    <location>
        <begin position="366"/>
        <end position="388"/>
    </location>
</feature>
<dbReference type="HOGENOM" id="CLU_554599_0_0_1"/>
<keyword evidence="6" id="KW-1185">Reference proteome</keyword>
<dbReference type="GO" id="GO:0008028">
    <property type="term" value="F:monocarboxylic acid transmembrane transporter activity"/>
    <property type="evidence" value="ECO:0007669"/>
    <property type="project" value="TreeGrafter"/>
</dbReference>
<dbReference type="EMBL" id="AMQN01009198">
    <property type="status" value="NOT_ANNOTATED_CDS"/>
    <property type="molecule type" value="Genomic_DNA"/>
</dbReference>
<dbReference type="PROSITE" id="PS50850">
    <property type="entry name" value="MFS"/>
    <property type="match status" value="1"/>
</dbReference>
<keyword evidence="2" id="KW-1133">Transmembrane helix</keyword>
<dbReference type="InterPro" id="IPR011701">
    <property type="entry name" value="MFS"/>
</dbReference>
<evidence type="ECO:0000259" key="3">
    <source>
        <dbReference type="PROSITE" id="PS50850"/>
    </source>
</evidence>
<dbReference type="EMBL" id="KB304922">
    <property type="protein sequence ID" value="ELU01583.1"/>
    <property type="molecule type" value="Genomic_DNA"/>
</dbReference>
<dbReference type="AlphaFoldDB" id="R7UCR6"/>
<evidence type="ECO:0000256" key="1">
    <source>
        <dbReference type="ARBA" id="ARBA00004141"/>
    </source>
</evidence>
<dbReference type="EnsemblMetazoa" id="CapteT204143">
    <property type="protein sequence ID" value="CapteP204143"/>
    <property type="gene ID" value="CapteG204143"/>
</dbReference>
<dbReference type="InterPro" id="IPR020846">
    <property type="entry name" value="MFS_dom"/>
</dbReference>
<dbReference type="InterPro" id="IPR036259">
    <property type="entry name" value="MFS_trans_sf"/>
</dbReference>
<feature type="transmembrane region" description="Helical" evidence="2">
    <location>
        <begin position="132"/>
        <end position="152"/>
    </location>
</feature>
<feature type="transmembrane region" description="Helical" evidence="2">
    <location>
        <begin position="394"/>
        <end position="415"/>
    </location>
</feature>
<feature type="transmembrane region" description="Helical" evidence="2">
    <location>
        <begin position="193"/>
        <end position="215"/>
    </location>
</feature>
<gene>
    <name evidence="4" type="ORF">CAPTEDRAFT_204143</name>
</gene>
<comment type="subcellular location">
    <subcellularLocation>
        <location evidence="1">Membrane</location>
        <topology evidence="1">Multi-pass membrane protein</topology>
    </subcellularLocation>
</comment>
<evidence type="ECO:0000313" key="5">
    <source>
        <dbReference type="EnsemblMetazoa" id="CapteP204143"/>
    </source>
</evidence>
<reference evidence="5" key="3">
    <citation type="submission" date="2015-06" db="UniProtKB">
        <authorList>
            <consortium name="EnsemblMetazoa"/>
        </authorList>
    </citation>
    <scope>IDENTIFICATION</scope>
</reference>
<accession>R7UCR6</accession>
<organism evidence="4">
    <name type="scientific">Capitella teleta</name>
    <name type="common">Polychaete worm</name>
    <dbReference type="NCBI Taxonomy" id="283909"/>
    <lineage>
        <taxon>Eukaryota</taxon>
        <taxon>Metazoa</taxon>
        <taxon>Spiralia</taxon>
        <taxon>Lophotrochozoa</taxon>
        <taxon>Annelida</taxon>
        <taxon>Polychaeta</taxon>
        <taxon>Sedentaria</taxon>
        <taxon>Scolecida</taxon>
        <taxon>Capitellidae</taxon>
        <taxon>Capitella</taxon>
    </lineage>
</organism>
<dbReference type="OrthoDB" id="6084669at2759"/>
<evidence type="ECO:0000256" key="2">
    <source>
        <dbReference type="SAM" id="Phobius"/>
    </source>
</evidence>
<feature type="transmembrane region" description="Helical" evidence="2">
    <location>
        <begin position="106"/>
        <end position="125"/>
    </location>
</feature>
<name>R7UCR6_CAPTE</name>
<dbReference type="Proteomes" id="UP000014760">
    <property type="component" value="Unassembled WGS sequence"/>
</dbReference>
<feature type="transmembrane region" description="Helical" evidence="2">
    <location>
        <begin position="72"/>
        <end position="94"/>
    </location>
</feature>
<dbReference type="GO" id="GO:0016020">
    <property type="term" value="C:membrane"/>
    <property type="evidence" value="ECO:0007669"/>
    <property type="project" value="UniProtKB-SubCell"/>
</dbReference>
<feature type="transmembrane region" description="Helical" evidence="2">
    <location>
        <begin position="221"/>
        <end position="245"/>
    </location>
</feature>